<gene>
    <name evidence="2" type="ORF">GLAREA_11481</name>
</gene>
<dbReference type="RefSeq" id="XP_008087815.1">
    <property type="nucleotide sequence ID" value="XM_008089624.1"/>
</dbReference>
<evidence type="ECO:0000256" key="1">
    <source>
        <dbReference type="SAM" id="MobiDB-lite"/>
    </source>
</evidence>
<accession>S3CG74</accession>
<feature type="compositionally biased region" description="Polar residues" evidence="1">
    <location>
        <begin position="116"/>
        <end position="129"/>
    </location>
</feature>
<evidence type="ECO:0000313" key="2">
    <source>
        <dbReference type="EMBL" id="EPE24900.1"/>
    </source>
</evidence>
<dbReference type="HOGENOM" id="CLU_1261617_0_0_1"/>
<feature type="region of interest" description="Disordered" evidence="1">
    <location>
        <begin position="99"/>
        <end position="131"/>
    </location>
</feature>
<organism evidence="2 3">
    <name type="scientific">Glarea lozoyensis (strain ATCC 20868 / MF5171)</name>
    <dbReference type="NCBI Taxonomy" id="1116229"/>
    <lineage>
        <taxon>Eukaryota</taxon>
        <taxon>Fungi</taxon>
        <taxon>Dikarya</taxon>
        <taxon>Ascomycota</taxon>
        <taxon>Pezizomycotina</taxon>
        <taxon>Leotiomycetes</taxon>
        <taxon>Helotiales</taxon>
        <taxon>Helotiaceae</taxon>
        <taxon>Glarea</taxon>
    </lineage>
</organism>
<sequence length="219" mass="24169">MASSLRMECHMCFGLTSSPSAETARGINCRWCGHQHCRHCYDVLDVKSDIPLLEYPLLERYYSFDNDNKDFQKSEESILAASSDGFEKVEVIGGLADEKAAGLPTDENPPPYTLSPDVSNLKSPGNTKSEPWAKRISPVKTLSPGKVMATCCRCKAQEDVTFVVESTPPCSSCYHSRCSACDPRGPDPPSMAQINRMIADMQIVASREYKRRDDGCVGM</sequence>
<dbReference type="GeneID" id="19470522"/>
<dbReference type="AlphaFoldDB" id="S3CG74"/>
<proteinExistence type="predicted"/>
<dbReference type="Proteomes" id="UP000016922">
    <property type="component" value="Unassembled WGS sequence"/>
</dbReference>
<dbReference type="KEGG" id="glz:GLAREA_11481"/>
<keyword evidence="3" id="KW-1185">Reference proteome</keyword>
<protein>
    <submittedName>
        <fullName evidence="2">Uncharacterized protein</fullName>
    </submittedName>
</protein>
<name>S3CG74_GLAL2</name>
<reference evidence="2 3" key="1">
    <citation type="journal article" date="2013" name="BMC Genomics">
        <title>Genomics-driven discovery of the pneumocandin biosynthetic gene cluster in the fungus Glarea lozoyensis.</title>
        <authorList>
            <person name="Chen L."/>
            <person name="Yue Q."/>
            <person name="Zhang X."/>
            <person name="Xiang M."/>
            <person name="Wang C."/>
            <person name="Li S."/>
            <person name="Che Y."/>
            <person name="Ortiz-Lopez F.J."/>
            <person name="Bills G.F."/>
            <person name="Liu X."/>
            <person name="An Z."/>
        </authorList>
    </citation>
    <scope>NUCLEOTIDE SEQUENCE [LARGE SCALE GENOMIC DNA]</scope>
    <source>
        <strain evidence="3">ATCC 20868 / MF5171</strain>
    </source>
</reference>
<evidence type="ECO:0000313" key="3">
    <source>
        <dbReference type="Proteomes" id="UP000016922"/>
    </source>
</evidence>
<dbReference type="EMBL" id="KE145372">
    <property type="protein sequence ID" value="EPE24900.1"/>
    <property type="molecule type" value="Genomic_DNA"/>
</dbReference>